<evidence type="ECO:0000313" key="2">
    <source>
        <dbReference type="EMBL" id="UMM13092.1"/>
    </source>
</evidence>
<keyword evidence="1" id="KW-0812">Transmembrane</keyword>
<organism evidence="2 3">
    <name type="scientific">Caenorhabditis briggsae</name>
    <dbReference type="NCBI Taxonomy" id="6238"/>
    <lineage>
        <taxon>Eukaryota</taxon>
        <taxon>Metazoa</taxon>
        <taxon>Ecdysozoa</taxon>
        <taxon>Nematoda</taxon>
        <taxon>Chromadorea</taxon>
        <taxon>Rhabditida</taxon>
        <taxon>Rhabditina</taxon>
        <taxon>Rhabditomorpha</taxon>
        <taxon>Rhabditoidea</taxon>
        <taxon>Rhabditidae</taxon>
        <taxon>Peloderinae</taxon>
        <taxon>Caenorhabditis</taxon>
    </lineage>
</organism>
<feature type="transmembrane region" description="Helical" evidence="1">
    <location>
        <begin position="108"/>
        <end position="133"/>
    </location>
</feature>
<protein>
    <recommendedName>
        <fullName evidence="4">MARVEL domain-containing protein</fullName>
    </recommendedName>
</protein>
<dbReference type="PANTHER" id="PTHR21759:SF1">
    <property type="entry name" value="MARVEL DOMAIN-CONTAINING PROTEIN"/>
    <property type="match status" value="1"/>
</dbReference>
<dbReference type="EMBL" id="CP092620">
    <property type="protein sequence ID" value="UMM13092.1"/>
    <property type="molecule type" value="Genomic_DNA"/>
</dbReference>
<accession>A0AAE9E3X6</accession>
<keyword evidence="3" id="KW-1185">Reference proteome</keyword>
<dbReference type="PANTHER" id="PTHR21759">
    <property type="entry name" value="PROTEIN CBG02235-RELATED"/>
    <property type="match status" value="1"/>
</dbReference>
<name>A0AAE9E3X6_CAEBR</name>
<evidence type="ECO:0008006" key="4">
    <source>
        <dbReference type="Google" id="ProtNLM"/>
    </source>
</evidence>
<reference evidence="2 3" key="1">
    <citation type="submission" date="2022-04" db="EMBL/GenBank/DDBJ databases">
        <title>Chromosome-level reference genomes for two strains of Caenorhabditis briggsae: an improved platform for comparative genomics.</title>
        <authorList>
            <person name="Stevens L."/>
            <person name="Andersen E."/>
        </authorList>
    </citation>
    <scope>NUCLEOTIDE SEQUENCE [LARGE SCALE GENOMIC DNA]</scope>
    <source>
        <strain evidence="2">VX34</strain>
        <tissue evidence="2">Whole-organism</tissue>
    </source>
</reference>
<gene>
    <name evidence="2" type="ORF">L5515_001544</name>
</gene>
<feature type="transmembrane region" description="Helical" evidence="1">
    <location>
        <begin position="145"/>
        <end position="169"/>
    </location>
</feature>
<dbReference type="AlphaFoldDB" id="A0AAE9E3X6"/>
<feature type="transmembrane region" description="Helical" evidence="1">
    <location>
        <begin position="12"/>
        <end position="31"/>
    </location>
</feature>
<sequence length="180" mass="20116">MFLDDLKTARKVSLAILLVTIQLIVISAFGARWTSGSFEVIVTGHGFVVGTSPPYSTLIPYPSNADWWYGLTAVVMYLVLIICFLYVLWTIAQIALPDRIPFDLKMIVFVDVVFSAILTVMLLVAYCFFAGGFGGKTYLPTLASGFRLLLLVGHYLFSCLFCSCDYFWIELVPKQLDLIV</sequence>
<evidence type="ECO:0000256" key="1">
    <source>
        <dbReference type="SAM" id="Phobius"/>
    </source>
</evidence>
<keyword evidence="1" id="KW-0472">Membrane</keyword>
<evidence type="ECO:0000313" key="3">
    <source>
        <dbReference type="Proteomes" id="UP000829354"/>
    </source>
</evidence>
<dbReference type="Proteomes" id="UP000829354">
    <property type="component" value="Chromosome I"/>
</dbReference>
<feature type="transmembrane region" description="Helical" evidence="1">
    <location>
        <begin position="67"/>
        <end position="96"/>
    </location>
</feature>
<proteinExistence type="predicted"/>
<keyword evidence="1" id="KW-1133">Transmembrane helix</keyword>